<gene>
    <name evidence="1" type="ORF">CONPUDRAFT_90435</name>
</gene>
<dbReference type="EMBL" id="JH711578">
    <property type="protein sequence ID" value="EIW81573.1"/>
    <property type="molecule type" value="Genomic_DNA"/>
</dbReference>
<keyword evidence="2" id="KW-1185">Reference proteome</keyword>
<dbReference type="Proteomes" id="UP000053558">
    <property type="component" value="Unassembled WGS sequence"/>
</dbReference>
<reference evidence="2" key="1">
    <citation type="journal article" date="2012" name="Science">
        <title>The Paleozoic origin of enzymatic lignin decomposition reconstructed from 31 fungal genomes.</title>
        <authorList>
            <person name="Floudas D."/>
            <person name="Binder M."/>
            <person name="Riley R."/>
            <person name="Barry K."/>
            <person name="Blanchette R.A."/>
            <person name="Henrissat B."/>
            <person name="Martinez A.T."/>
            <person name="Otillar R."/>
            <person name="Spatafora J.W."/>
            <person name="Yadav J.S."/>
            <person name="Aerts A."/>
            <person name="Benoit I."/>
            <person name="Boyd A."/>
            <person name="Carlson A."/>
            <person name="Copeland A."/>
            <person name="Coutinho P.M."/>
            <person name="de Vries R.P."/>
            <person name="Ferreira P."/>
            <person name="Findley K."/>
            <person name="Foster B."/>
            <person name="Gaskell J."/>
            <person name="Glotzer D."/>
            <person name="Gorecki P."/>
            <person name="Heitman J."/>
            <person name="Hesse C."/>
            <person name="Hori C."/>
            <person name="Igarashi K."/>
            <person name="Jurgens J.A."/>
            <person name="Kallen N."/>
            <person name="Kersten P."/>
            <person name="Kohler A."/>
            <person name="Kuees U."/>
            <person name="Kumar T.K.A."/>
            <person name="Kuo A."/>
            <person name="LaButti K."/>
            <person name="Larrondo L.F."/>
            <person name="Lindquist E."/>
            <person name="Ling A."/>
            <person name="Lombard V."/>
            <person name="Lucas S."/>
            <person name="Lundell T."/>
            <person name="Martin R."/>
            <person name="McLaughlin D.J."/>
            <person name="Morgenstern I."/>
            <person name="Morin E."/>
            <person name="Murat C."/>
            <person name="Nagy L.G."/>
            <person name="Nolan M."/>
            <person name="Ohm R.A."/>
            <person name="Patyshakuliyeva A."/>
            <person name="Rokas A."/>
            <person name="Ruiz-Duenas F.J."/>
            <person name="Sabat G."/>
            <person name="Salamov A."/>
            <person name="Samejima M."/>
            <person name="Schmutz J."/>
            <person name="Slot J.C."/>
            <person name="St John F."/>
            <person name="Stenlid J."/>
            <person name="Sun H."/>
            <person name="Sun S."/>
            <person name="Syed K."/>
            <person name="Tsang A."/>
            <person name="Wiebenga A."/>
            <person name="Young D."/>
            <person name="Pisabarro A."/>
            <person name="Eastwood D.C."/>
            <person name="Martin F."/>
            <person name="Cullen D."/>
            <person name="Grigoriev I.V."/>
            <person name="Hibbett D.S."/>
        </authorList>
    </citation>
    <scope>NUCLEOTIDE SEQUENCE [LARGE SCALE GENOMIC DNA]</scope>
    <source>
        <strain evidence="2">RWD-64-598 SS2</strain>
    </source>
</reference>
<dbReference type="AlphaFoldDB" id="A0A5M3MQW4"/>
<accession>A0A5M3MQW4</accession>
<proteinExistence type="predicted"/>
<evidence type="ECO:0000313" key="1">
    <source>
        <dbReference type="EMBL" id="EIW81573.1"/>
    </source>
</evidence>
<protein>
    <submittedName>
        <fullName evidence="1">Uncharacterized protein</fullName>
    </submittedName>
</protein>
<evidence type="ECO:0000313" key="2">
    <source>
        <dbReference type="Proteomes" id="UP000053558"/>
    </source>
</evidence>
<sequence>MTTIGFIQRRRPFYVSFDCILYPPRGFDELDRCYQIDSTSDGEIGQSAGWNLLT</sequence>
<dbReference type="KEGG" id="cput:CONPUDRAFT_90435"/>
<name>A0A5M3MQW4_CONPW</name>
<dbReference type="RefSeq" id="XP_007768881.1">
    <property type="nucleotide sequence ID" value="XM_007770691.1"/>
</dbReference>
<organism evidence="1 2">
    <name type="scientific">Coniophora puteana (strain RWD-64-598)</name>
    <name type="common">Brown rot fungus</name>
    <dbReference type="NCBI Taxonomy" id="741705"/>
    <lineage>
        <taxon>Eukaryota</taxon>
        <taxon>Fungi</taxon>
        <taxon>Dikarya</taxon>
        <taxon>Basidiomycota</taxon>
        <taxon>Agaricomycotina</taxon>
        <taxon>Agaricomycetes</taxon>
        <taxon>Agaricomycetidae</taxon>
        <taxon>Boletales</taxon>
        <taxon>Coniophorineae</taxon>
        <taxon>Coniophoraceae</taxon>
        <taxon>Coniophora</taxon>
    </lineage>
</organism>
<comment type="caution">
    <text evidence="1">The sequence shown here is derived from an EMBL/GenBank/DDBJ whole genome shotgun (WGS) entry which is preliminary data.</text>
</comment>
<dbReference type="GeneID" id="19211390"/>